<keyword evidence="2" id="KW-0547">Nucleotide-binding</keyword>
<feature type="coiled-coil region" evidence="6">
    <location>
        <begin position="563"/>
        <end position="590"/>
    </location>
</feature>
<dbReference type="GO" id="GO:0016787">
    <property type="term" value="F:hydrolase activity"/>
    <property type="evidence" value="ECO:0007669"/>
    <property type="project" value="UniProtKB-KW"/>
</dbReference>
<organism evidence="9 10">
    <name type="scientific">Candidatus Acidianus copahuensis</name>
    <dbReference type="NCBI Taxonomy" id="1160895"/>
    <lineage>
        <taxon>Archaea</taxon>
        <taxon>Thermoproteota</taxon>
        <taxon>Thermoprotei</taxon>
        <taxon>Sulfolobales</taxon>
        <taxon>Sulfolobaceae</taxon>
        <taxon>Acidianus</taxon>
    </lineage>
</organism>
<accession>A0A031LNJ5</accession>
<dbReference type="SMART" id="SM00490">
    <property type="entry name" value="HELICc"/>
    <property type="match status" value="1"/>
</dbReference>
<dbReference type="GO" id="GO:0003724">
    <property type="term" value="F:RNA helicase activity"/>
    <property type="evidence" value="ECO:0007669"/>
    <property type="project" value="UniProtKB-EC"/>
</dbReference>
<evidence type="ECO:0000256" key="5">
    <source>
        <dbReference type="ARBA" id="ARBA00022840"/>
    </source>
</evidence>
<dbReference type="InterPro" id="IPR050547">
    <property type="entry name" value="DEAD_box_RNA_helicases"/>
</dbReference>
<protein>
    <recommendedName>
        <fullName evidence="1">RNA helicase</fullName>
        <ecNumber evidence="1">3.6.4.13</ecNumber>
    </recommendedName>
</protein>
<gene>
    <name evidence="9" type="ORF">CM19_07170</name>
</gene>
<evidence type="ECO:0000259" key="7">
    <source>
        <dbReference type="PROSITE" id="PS51192"/>
    </source>
</evidence>
<dbReference type="GO" id="GO:0003677">
    <property type="term" value="F:DNA binding"/>
    <property type="evidence" value="ECO:0007669"/>
    <property type="project" value="InterPro"/>
</dbReference>
<dbReference type="InterPro" id="IPR001650">
    <property type="entry name" value="Helicase_C-like"/>
</dbReference>
<dbReference type="STRING" id="1160895.CM19_07170"/>
<dbReference type="EC" id="3.6.4.13" evidence="1"/>
<dbReference type="PANTHER" id="PTHR47963:SF8">
    <property type="entry name" value="ATP-DEPENDENT RNA HELICASE DEAD"/>
    <property type="match status" value="1"/>
</dbReference>
<dbReference type="GO" id="GO:0005524">
    <property type="term" value="F:ATP binding"/>
    <property type="evidence" value="ECO:0007669"/>
    <property type="project" value="UniProtKB-KW"/>
</dbReference>
<evidence type="ECO:0000313" key="9">
    <source>
        <dbReference type="EMBL" id="EZQ06657.1"/>
    </source>
</evidence>
<proteinExistence type="predicted"/>
<dbReference type="GO" id="GO:0003723">
    <property type="term" value="F:RNA binding"/>
    <property type="evidence" value="ECO:0007669"/>
    <property type="project" value="TreeGrafter"/>
</dbReference>
<dbReference type="PROSITE" id="PS51194">
    <property type="entry name" value="HELICASE_CTER"/>
    <property type="match status" value="1"/>
</dbReference>
<dbReference type="SMART" id="SM00487">
    <property type="entry name" value="DEXDc"/>
    <property type="match status" value="1"/>
</dbReference>
<keyword evidence="6" id="KW-0175">Coiled coil</keyword>
<dbReference type="PANTHER" id="PTHR47963">
    <property type="entry name" value="DEAD-BOX ATP-DEPENDENT RNA HELICASE 47, MITOCHONDRIAL"/>
    <property type="match status" value="1"/>
</dbReference>
<dbReference type="AlphaFoldDB" id="A0A031LNJ5"/>
<evidence type="ECO:0000256" key="4">
    <source>
        <dbReference type="ARBA" id="ARBA00022806"/>
    </source>
</evidence>
<dbReference type="InterPro" id="IPR014001">
    <property type="entry name" value="Helicase_ATP-bd"/>
</dbReference>
<dbReference type="InterPro" id="IPR027417">
    <property type="entry name" value="P-loop_NTPase"/>
</dbReference>
<dbReference type="PROSITE" id="PS51192">
    <property type="entry name" value="HELICASE_ATP_BIND_1"/>
    <property type="match status" value="1"/>
</dbReference>
<reference evidence="9 10" key="1">
    <citation type="submission" date="2014-03" db="EMBL/GenBank/DDBJ databases">
        <title>Draft genome sequence of the novel thermoacidophilic archaea Acidianus copahuensis ALE1 strain, isolated from Copahue volcanic area in Neuquen Argentina.</title>
        <authorList>
            <person name="Urbieta M.S."/>
            <person name="Rascovan N."/>
            <person name="Castro C."/>
            <person name="Revale S."/>
            <person name="Giaveno M.A."/>
            <person name="Vazquez M.P."/>
            <person name="Donati E.R."/>
        </authorList>
    </citation>
    <scope>NUCLEOTIDE SEQUENCE [LARGE SCALE GENOMIC DNA]</scope>
    <source>
        <strain evidence="9 10">ALE1</strain>
    </source>
</reference>
<keyword evidence="3" id="KW-0378">Hydrolase</keyword>
<comment type="caution">
    <text evidence="9">The sequence shown here is derived from an EMBL/GenBank/DDBJ whole genome shotgun (WGS) entry which is preliminary data.</text>
</comment>
<keyword evidence="4 9" id="KW-0347">Helicase</keyword>
<dbReference type="RefSeq" id="WP_048099687.1">
    <property type="nucleotide sequence ID" value="NZ_JFZT01000041.1"/>
</dbReference>
<name>A0A031LNJ5_9CREN</name>
<evidence type="ECO:0000256" key="1">
    <source>
        <dbReference type="ARBA" id="ARBA00012552"/>
    </source>
</evidence>
<keyword evidence="5" id="KW-0067">ATP-binding</keyword>
<feature type="domain" description="Helicase C-terminal" evidence="8">
    <location>
        <begin position="281"/>
        <end position="444"/>
    </location>
</feature>
<evidence type="ECO:0000256" key="6">
    <source>
        <dbReference type="SAM" id="Coils"/>
    </source>
</evidence>
<dbReference type="EMBL" id="JFZT01000041">
    <property type="protein sequence ID" value="EZQ06657.1"/>
    <property type="molecule type" value="Genomic_DNA"/>
</dbReference>
<dbReference type="Pfam" id="PF00271">
    <property type="entry name" value="Helicase_C"/>
    <property type="match status" value="1"/>
</dbReference>
<dbReference type="GO" id="GO:0140097">
    <property type="term" value="F:catalytic activity, acting on DNA"/>
    <property type="evidence" value="ECO:0007669"/>
    <property type="project" value="UniProtKB-ARBA"/>
</dbReference>
<sequence>MSFSEFDRMITEKLGYPMFPYQRKVSEDIVSSMEKHRFVIGSMPTGSGKTVVELFVAFYLLQRGFKNIIVFEPTRLLCDQMYSKFWKLVFPNVGVEYEGECDAFTSGKTIVVATPFTALKCNAKADAIIFDEVHHAFGDVRYTNALVGLKPRVVVGLTALLPSYKRLKLDEDIMKHLGIPYPLSYDYKALSNIDSTFKPPKAIADIFDAEMDSLEEGVYESFLRGGIRGKEGTIKFLEVTLYSYGKRAFCESLERLKENVQDNSRFFMLCDSQGLSHKARVLQDILSVYKIEDYKPVLIFTSRKATAYEFLKVVGNSERVALLTGDSSKEERQTLVNKAKKGEIDVIVSTIVGEEGIDIPEAKLLIMTDVPKSPLRFYQRLGRLIRSNKEGSQKFLVVTLTPKTPEYDNLDDALRNLYMEGVDVSYILDKDIKKGPVAKVLEVIKNEGNGFLSLEKLQEAETSEVDESEAYFGILNSKVESKESEIARYAEKAIRDGSVLYMYDEERMAKLVSFVLQGKFCTMYSGDRFSEMCDQWLIKAGYMKNIKLERKGLLNRYKTIFLSEKREEVLKDLEREIMERRKKYSEVKVNVEENFNKSISSFNVTLNLSVNIMGITVFQRVQISFYNFRKKEEWDIGRLNAIAIGYRACEMLLEKVKS</sequence>
<dbReference type="InterPro" id="IPR006935">
    <property type="entry name" value="Helicase/UvrB_N"/>
</dbReference>
<evidence type="ECO:0000256" key="3">
    <source>
        <dbReference type="ARBA" id="ARBA00022801"/>
    </source>
</evidence>
<dbReference type="Pfam" id="PF04851">
    <property type="entry name" value="ResIII"/>
    <property type="match status" value="1"/>
</dbReference>
<dbReference type="SUPFAM" id="SSF52540">
    <property type="entry name" value="P-loop containing nucleoside triphosphate hydrolases"/>
    <property type="match status" value="1"/>
</dbReference>
<evidence type="ECO:0000256" key="2">
    <source>
        <dbReference type="ARBA" id="ARBA00022741"/>
    </source>
</evidence>
<evidence type="ECO:0000259" key="8">
    <source>
        <dbReference type="PROSITE" id="PS51194"/>
    </source>
</evidence>
<dbReference type="OrthoDB" id="11644at2157"/>
<feature type="domain" description="Helicase ATP-binding" evidence="7">
    <location>
        <begin position="30"/>
        <end position="179"/>
    </location>
</feature>
<dbReference type="Gene3D" id="3.40.50.300">
    <property type="entry name" value="P-loop containing nucleotide triphosphate hydrolases"/>
    <property type="match status" value="2"/>
</dbReference>
<dbReference type="Proteomes" id="UP000024332">
    <property type="component" value="Unassembled WGS sequence"/>
</dbReference>
<evidence type="ECO:0000313" key="10">
    <source>
        <dbReference type="Proteomes" id="UP000024332"/>
    </source>
</evidence>
<keyword evidence="10" id="KW-1185">Reference proteome</keyword>